<organism evidence="2 3">
    <name type="scientific">Orbilia ellipsospora</name>
    <dbReference type="NCBI Taxonomy" id="2528407"/>
    <lineage>
        <taxon>Eukaryota</taxon>
        <taxon>Fungi</taxon>
        <taxon>Dikarya</taxon>
        <taxon>Ascomycota</taxon>
        <taxon>Pezizomycotina</taxon>
        <taxon>Orbiliomycetes</taxon>
        <taxon>Orbiliales</taxon>
        <taxon>Orbiliaceae</taxon>
        <taxon>Orbilia</taxon>
    </lineage>
</organism>
<keyword evidence="3" id="KW-1185">Reference proteome</keyword>
<feature type="compositionally biased region" description="Basic residues" evidence="1">
    <location>
        <begin position="35"/>
        <end position="47"/>
    </location>
</feature>
<evidence type="ECO:0000256" key="1">
    <source>
        <dbReference type="SAM" id="MobiDB-lite"/>
    </source>
</evidence>
<name>A0AAV9XUK2_9PEZI</name>
<dbReference type="AlphaFoldDB" id="A0AAV9XUK2"/>
<dbReference type="Proteomes" id="UP001365542">
    <property type="component" value="Unassembled WGS sequence"/>
</dbReference>
<accession>A0AAV9XUK2</accession>
<sequence>MEGLHLALLRNTRPNNQDATSGETQETTETTSSIKRSRGGFRGRGRGKRADGNNTPESSGSKRSARVDWSRASTSTNNTSRPSLAPRPFKLPVFRSLNPEAGPRSRRPPPPPISDTSKEAQGVPPLRFPIRGTTTTPPPQTTSSDTPQTKTPDTNTSKYVDAPADDRDDIIEALVWELEHEKHLKTKARWDINDDYLAELDSFAPETLFETFHVPIQAISTKFFPPNISWQVLSTRISTRTENLTKSKKYFPPFIKLPCASETWLEVVNHPNMTCALFLEGVISNTLANKMCHCPALQAEGDLASHLDTFYYHCMSLGPGTRDAAEWMALTLQMMHKMVYPDRSNPRYMYQAEIPEIKPIEESTHTKDIISALVETVKILREAVNMPLPPSESDELKEMVTELVVANFRLSVEWHKKPLAFKQQGPMWHLRTPVRDDGEFMDIKDESIFINPEGLDKSGLNHVIAVITPTLLREEWDKTENRWWQGKIWVQPKLLVAQGPPAPMIDGVPCFPGQEEYQSSQVPHNQKSWLDPCSPATDNGVSIFDFGLVDESEGQQTPEVRFIPIAVS</sequence>
<protein>
    <submittedName>
        <fullName evidence="2">Uncharacterized protein</fullName>
    </submittedName>
</protein>
<feature type="compositionally biased region" description="Polar residues" evidence="1">
    <location>
        <begin position="53"/>
        <end position="62"/>
    </location>
</feature>
<dbReference type="EMBL" id="JAVHJO010000001">
    <property type="protein sequence ID" value="KAK6543453.1"/>
    <property type="molecule type" value="Genomic_DNA"/>
</dbReference>
<comment type="caution">
    <text evidence="2">The sequence shown here is derived from an EMBL/GenBank/DDBJ whole genome shotgun (WGS) entry which is preliminary data.</text>
</comment>
<evidence type="ECO:0000313" key="3">
    <source>
        <dbReference type="Proteomes" id="UP001365542"/>
    </source>
</evidence>
<feature type="compositionally biased region" description="Low complexity" evidence="1">
    <location>
        <begin position="20"/>
        <end position="33"/>
    </location>
</feature>
<reference evidence="2 3" key="1">
    <citation type="submission" date="2019-10" db="EMBL/GenBank/DDBJ databases">
        <authorList>
            <person name="Palmer J.M."/>
        </authorList>
    </citation>
    <scope>NUCLEOTIDE SEQUENCE [LARGE SCALE GENOMIC DNA]</scope>
    <source>
        <strain evidence="2 3">TWF694</strain>
    </source>
</reference>
<feature type="compositionally biased region" description="Low complexity" evidence="1">
    <location>
        <begin position="141"/>
        <end position="154"/>
    </location>
</feature>
<gene>
    <name evidence="2" type="ORF">TWF694_000200</name>
</gene>
<feature type="region of interest" description="Disordered" evidence="1">
    <location>
        <begin position="1"/>
        <end position="162"/>
    </location>
</feature>
<evidence type="ECO:0000313" key="2">
    <source>
        <dbReference type="EMBL" id="KAK6543453.1"/>
    </source>
</evidence>
<proteinExistence type="predicted"/>